<name>A0A7S9KKI3_EPIFF</name>
<organism evidence="3 4">
    <name type="scientific">Epichloe festucae (strain Fl1)</name>
    <dbReference type="NCBI Taxonomy" id="877507"/>
    <lineage>
        <taxon>Eukaryota</taxon>
        <taxon>Fungi</taxon>
        <taxon>Dikarya</taxon>
        <taxon>Ascomycota</taxon>
        <taxon>Pezizomycotina</taxon>
        <taxon>Sordariomycetes</taxon>
        <taxon>Hypocreomycetidae</taxon>
        <taxon>Hypocreales</taxon>
        <taxon>Clavicipitaceae</taxon>
        <taxon>Epichloe</taxon>
    </lineage>
</organism>
<dbReference type="AlphaFoldDB" id="A0A7S9KKI3"/>
<evidence type="ECO:0000313" key="4">
    <source>
        <dbReference type="Proteomes" id="UP000594364"/>
    </source>
</evidence>
<keyword evidence="2" id="KW-1133">Transmembrane helix</keyword>
<evidence type="ECO:0000256" key="2">
    <source>
        <dbReference type="SAM" id="Phobius"/>
    </source>
</evidence>
<keyword evidence="2" id="KW-0812">Transmembrane</keyword>
<dbReference type="OrthoDB" id="4925544at2759"/>
<accession>A0A7S9KKI3</accession>
<gene>
    <name evidence="3" type="ORF">C2857_003689</name>
</gene>
<dbReference type="EMBL" id="CP031385">
    <property type="protein sequence ID" value="QPG93938.1"/>
    <property type="molecule type" value="Genomic_DNA"/>
</dbReference>
<evidence type="ECO:0000313" key="3">
    <source>
        <dbReference type="EMBL" id="QPG93938.1"/>
    </source>
</evidence>
<keyword evidence="2" id="KW-0472">Membrane</keyword>
<dbReference type="Proteomes" id="UP000594364">
    <property type="component" value="Chromosome 1"/>
</dbReference>
<evidence type="ECO:0000256" key="1">
    <source>
        <dbReference type="SAM" id="MobiDB-lite"/>
    </source>
</evidence>
<protein>
    <submittedName>
        <fullName evidence="3">Uncharacterized protein</fullName>
    </submittedName>
</protein>
<sequence>MDKLAETTSSSILPSTNSRDTQHSLLTTSRPHSPQTGLPNTEPYLRFPRPQGNRRLANWVSTSNPDMMNVTVGTEDSDLAGSAYELINPVDTDSPDDQYTGSISESVCSLDFHRPDDVHSLTGTEHTFDDESVIDDDSEPLSRSMIQEEAVDVHNGNHVPLQDGFDDSDSEEEARSRSSLEYTQHSLKTPSILTPEASKIMERSFQAADKSKALEDPWLKSVYGAATRFWDYTAAGAVSAAFPGFIFAASFTLLITFLYPSPVQFANNTKPVPFSTITATNTPVAIYTSRSTSTPTPAQQTTTAAATTSAKGMGLIVLNERASEEWLFGSKKPEVQFTPLGHGTIMVHVASDVTRAWSKKDCLSIAADRDTEPVKMEYKQSNEGFAVKFPKNETHGVVKLMMQATCRPTIAKAVKIHFGKGIMEEAYEITKNFASDISGFVPAAAHEAEKRLVGAKKSFCAVSDTVLIASDSLLCRIKDSAYKMRELLGEQPSSLANGAQGFVTKVLPLLFESIRKQATEPLASAPALKTSIEEGILNAQLCLVRTQISAKMWWLGVTGQKNERDDYGQKAKTYMDRFRTKGRNKIRRFTASPRAKL</sequence>
<feature type="region of interest" description="Disordered" evidence="1">
    <location>
        <begin position="155"/>
        <end position="182"/>
    </location>
</feature>
<feature type="compositionally biased region" description="Polar residues" evidence="1">
    <location>
        <begin position="1"/>
        <end position="39"/>
    </location>
</feature>
<reference evidence="3 4" key="1">
    <citation type="journal article" date="2018" name="PLoS Genet.">
        <title>Repeat elements organise 3D genome structure and mediate transcription in the filamentous fungus Epichloe festucae.</title>
        <authorList>
            <person name="Winter D.J."/>
            <person name="Ganley A.R.D."/>
            <person name="Young C.A."/>
            <person name="Liachko I."/>
            <person name="Schardl C.L."/>
            <person name="Dupont P.Y."/>
            <person name="Berry D."/>
            <person name="Ram A."/>
            <person name="Scott B."/>
            <person name="Cox M.P."/>
        </authorList>
    </citation>
    <scope>NUCLEOTIDE SEQUENCE [LARGE SCALE GENOMIC DNA]</scope>
    <source>
        <strain evidence="3 4">Fl1</strain>
    </source>
</reference>
<feature type="transmembrane region" description="Helical" evidence="2">
    <location>
        <begin position="237"/>
        <end position="259"/>
    </location>
</feature>
<proteinExistence type="predicted"/>
<feature type="region of interest" description="Disordered" evidence="1">
    <location>
        <begin position="1"/>
        <end position="50"/>
    </location>
</feature>
<keyword evidence="4" id="KW-1185">Reference proteome</keyword>